<dbReference type="EMBL" id="BK015961">
    <property type="protein sequence ID" value="DAF87240.1"/>
    <property type="molecule type" value="Genomic_DNA"/>
</dbReference>
<protein>
    <submittedName>
        <fullName evidence="1">Uncharacterized protein</fullName>
    </submittedName>
</protein>
<accession>A0A8S5TYF6</accession>
<evidence type="ECO:0000313" key="1">
    <source>
        <dbReference type="EMBL" id="DAF87240.1"/>
    </source>
</evidence>
<name>A0A8S5TYF6_9CAUD</name>
<organism evidence="1">
    <name type="scientific">Siphoviridae sp. ctDsE1</name>
    <dbReference type="NCBI Taxonomy" id="2825390"/>
    <lineage>
        <taxon>Viruses</taxon>
        <taxon>Duplodnaviria</taxon>
        <taxon>Heunggongvirae</taxon>
        <taxon>Uroviricota</taxon>
        <taxon>Caudoviricetes</taxon>
    </lineage>
</organism>
<sequence length="120" mass="13295">MLALDESALICDLAETYGVLNYRALPVKLLATLCAGLRDNSRIKMKCSGIRATPLEWMVAHAADNLSLLRWGMTEAGQKGKNRPVLFTELLTSTQPKPSKCKGYDTVAEFEAARAAYFRR</sequence>
<dbReference type="InterPro" id="IPR035286">
    <property type="entry name" value="DUF5361"/>
</dbReference>
<reference evidence="1" key="1">
    <citation type="journal article" date="2021" name="Proc. Natl. Acad. Sci. U.S.A.">
        <title>A Catalog of Tens of Thousands of Viruses from Human Metagenomes Reveals Hidden Associations with Chronic Diseases.</title>
        <authorList>
            <person name="Tisza M.J."/>
            <person name="Buck C.B."/>
        </authorList>
    </citation>
    <scope>NUCLEOTIDE SEQUENCE</scope>
    <source>
        <strain evidence="1">CtDsE1</strain>
    </source>
</reference>
<dbReference type="Pfam" id="PF17318">
    <property type="entry name" value="DUF5361"/>
    <property type="match status" value="1"/>
</dbReference>
<proteinExistence type="predicted"/>